<reference evidence="4 5" key="1">
    <citation type="journal article" date="2018" name="Nat. Genet.">
        <title>The Rosa genome provides new insights in the design of modern roses.</title>
        <authorList>
            <person name="Bendahmane M."/>
        </authorList>
    </citation>
    <scope>NUCLEOTIDE SEQUENCE [LARGE SCALE GENOMIC DNA]</scope>
    <source>
        <strain evidence="5">cv. Old Blush</strain>
    </source>
</reference>
<dbReference type="STRING" id="74649.A0A2P6S326"/>
<comment type="caution">
    <text evidence="4">The sequence shown here is derived from an EMBL/GenBank/DDBJ whole genome shotgun (WGS) entry which is preliminary data.</text>
</comment>
<dbReference type="InterPro" id="IPR044839">
    <property type="entry name" value="NDR1-like"/>
</dbReference>
<proteinExistence type="predicted"/>
<keyword evidence="2 3" id="KW-0472">Membrane</keyword>
<dbReference type="PANTHER" id="PTHR31234:SF72">
    <property type="entry name" value="NDR1_HIN1-LIKE PROTEIN 6"/>
    <property type="match status" value="1"/>
</dbReference>
<protein>
    <recommendedName>
        <fullName evidence="6">Late embryogenesis abundant protein, LEA-14</fullName>
    </recommendedName>
</protein>
<dbReference type="Proteomes" id="UP000238479">
    <property type="component" value="Chromosome 2"/>
</dbReference>
<feature type="transmembrane region" description="Helical" evidence="3">
    <location>
        <begin position="34"/>
        <end position="60"/>
    </location>
</feature>
<name>A0A2P6S326_ROSCH</name>
<evidence type="ECO:0000313" key="4">
    <source>
        <dbReference type="EMBL" id="PRQ53078.1"/>
    </source>
</evidence>
<organism evidence="4 5">
    <name type="scientific">Rosa chinensis</name>
    <name type="common">China rose</name>
    <dbReference type="NCBI Taxonomy" id="74649"/>
    <lineage>
        <taxon>Eukaryota</taxon>
        <taxon>Viridiplantae</taxon>
        <taxon>Streptophyta</taxon>
        <taxon>Embryophyta</taxon>
        <taxon>Tracheophyta</taxon>
        <taxon>Spermatophyta</taxon>
        <taxon>Magnoliopsida</taxon>
        <taxon>eudicotyledons</taxon>
        <taxon>Gunneridae</taxon>
        <taxon>Pentapetalae</taxon>
        <taxon>rosids</taxon>
        <taxon>fabids</taxon>
        <taxon>Rosales</taxon>
        <taxon>Rosaceae</taxon>
        <taxon>Rosoideae</taxon>
        <taxon>Rosoideae incertae sedis</taxon>
        <taxon>Rosa</taxon>
    </lineage>
</organism>
<dbReference type="Gramene" id="PRQ53078">
    <property type="protein sequence ID" value="PRQ53078"/>
    <property type="gene ID" value="RchiOBHm_Chr2g0162511"/>
</dbReference>
<evidence type="ECO:0000313" key="5">
    <source>
        <dbReference type="Proteomes" id="UP000238479"/>
    </source>
</evidence>
<gene>
    <name evidence="4" type="ORF">RchiOBHm_Chr2g0162511</name>
</gene>
<keyword evidence="3" id="KW-1133">Transmembrane helix</keyword>
<evidence type="ECO:0000256" key="1">
    <source>
        <dbReference type="ARBA" id="ARBA00004370"/>
    </source>
</evidence>
<evidence type="ECO:0000256" key="2">
    <source>
        <dbReference type="ARBA" id="ARBA00023136"/>
    </source>
</evidence>
<evidence type="ECO:0000256" key="3">
    <source>
        <dbReference type="SAM" id="Phobius"/>
    </source>
</evidence>
<comment type="subcellular location">
    <subcellularLocation>
        <location evidence="1">Membrane</location>
    </subcellularLocation>
</comment>
<dbReference type="AlphaFoldDB" id="A0A2P6S326"/>
<sequence length="243" mass="26654">MMVQDQQFPGPHGRNAPRYAPAGAHRSRHPCLKCYCWCCCGLFVLLLLFAGVVAAGFAIINPSYPKYVISDLTSNAFNLTEDFNLHARFVVTVVANNPNKYISIVYGKDSSLDLSFRNETFRNGSSSFVKLCSGMIPEFKQPTTNITSMKIDLKGDLTKGDFTTGKNNSVAAANFNDKVKSNSIPLVVAVKTRLNLIILGKEINHMQVGIATNCSMDVNTLSAGKEIKMSNITYYSVVLNSHP</sequence>
<dbReference type="EMBL" id="PDCK01000040">
    <property type="protein sequence ID" value="PRQ53078.1"/>
    <property type="molecule type" value="Genomic_DNA"/>
</dbReference>
<dbReference type="PANTHER" id="PTHR31234">
    <property type="entry name" value="LATE EMBRYOGENESIS ABUNDANT (LEA) HYDROXYPROLINE-RICH GLYCOPROTEIN FAMILY"/>
    <property type="match status" value="1"/>
</dbReference>
<keyword evidence="3" id="KW-0812">Transmembrane</keyword>
<accession>A0A2P6S326</accession>
<dbReference type="GO" id="GO:0005886">
    <property type="term" value="C:plasma membrane"/>
    <property type="evidence" value="ECO:0007669"/>
    <property type="project" value="TreeGrafter"/>
</dbReference>
<evidence type="ECO:0008006" key="6">
    <source>
        <dbReference type="Google" id="ProtNLM"/>
    </source>
</evidence>
<dbReference type="GO" id="GO:0098542">
    <property type="term" value="P:defense response to other organism"/>
    <property type="evidence" value="ECO:0007669"/>
    <property type="project" value="InterPro"/>
</dbReference>
<keyword evidence="5" id="KW-1185">Reference proteome</keyword>